<dbReference type="Gene3D" id="1.25.40.180">
    <property type="match status" value="1"/>
</dbReference>
<dbReference type="PANTHER" id="PTHR18034:SF4">
    <property type="entry name" value="NUCLEOLAR MIF4G DOMAIN-CONTAINING PROTEIN 1"/>
    <property type="match status" value="1"/>
</dbReference>
<dbReference type="AlphaFoldDB" id="A0A1I7V6M5"/>
<evidence type="ECO:0000256" key="4">
    <source>
        <dbReference type="SAM" id="MobiDB-lite"/>
    </source>
</evidence>
<dbReference type="GO" id="GO:0042274">
    <property type="term" value="P:ribosomal small subunit biogenesis"/>
    <property type="evidence" value="ECO:0007669"/>
    <property type="project" value="TreeGrafter"/>
</dbReference>
<keyword evidence="3" id="KW-0539">Nucleus</keyword>
<evidence type="ECO:0000313" key="6">
    <source>
        <dbReference type="Proteomes" id="UP000095285"/>
    </source>
</evidence>
<comment type="subcellular location">
    <subcellularLocation>
        <location evidence="1">Nucleus</location>
    </subcellularLocation>
</comment>
<dbReference type="GO" id="GO:0005730">
    <property type="term" value="C:nucleolus"/>
    <property type="evidence" value="ECO:0007669"/>
    <property type="project" value="TreeGrafter"/>
</dbReference>
<evidence type="ECO:0000256" key="1">
    <source>
        <dbReference type="ARBA" id="ARBA00004123"/>
    </source>
</evidence>
<proteinExistence type="inferred from homology"/>
<protein>
    <submittedName>
        <fullName evidence="7">MI domain-containing protein</fullName>
    </submittedName>
</protein>
<evidence type="ECO:0000256" key="2">
    <source>
        <dbReference type="ARBA" id="ARBA00006856"/>
    </source>
</evidence>
<keyword evidence="6" id="KW-1185">Reference proteome</keyword>
<dbReference type="WBParaSite" id="EN70_10455">
    <property type="protein sequence ID" value="EN70_10455"/>
    <property type="gene ID" value="EN70_10455"/>
</dbReference>
<name>A0A1I7V6M5_LOALO</name>
<accession>A0A1I7V6M5</accession>
<feature type="region of interest" description="Disordered" evidence="4">
    <location>
        <begin position="131"/>
        <end position="204"/>
    </location>
</feature>
<comment type="similarity">
    <text evidence="2">Belongs to the CWC22 family.</text>
</comment>
<feature type="compositionally biased region" description="Acidic residues" evidence="4">
    <location>
        <begin position="189"/>
        <end position="204"/>
    </location>
</feature>
<sequence length="702" mass="80856">MAVGDNVLCECKRKMIRKSKKESKKFRRVAYNSHKKVEDVIMGVKNPTDCQKENTVEIVQTKKKHVKRRKKKNMKQLRQEELMRGIDEDDIEIHRYERILGYNKRKSKNMPKVFRIEGLDYLLEMCDSKSQQHSDVDGESCPDVYNNGMLSDESDEDSSKSKVESSASTTSILKKNLPGSPEIQQDGCSEMDENSEDEKDINMNSEEEDIYGRLINKKTGEFLPSKLCAKEKLNELEQKAGLLETEEHLKLKKSLRGLVNRLNEHTLVGAVKMFSDIFASRGHNEVKQLLFSEITNSVDVSYRLPDRLIIEYAVFIALIHTTVSAEVIKVIVIIEIMQCLREQVNDKCLTCFKALLSYCGNTMKSRDSDALQKCIVETQSFFAQVPETSSKAHQLRYIVDEINAIKNINIRKFTDMIDFELYSHYVNIFRGLTKKMDKEKELPMSVDDIMHIGERGRWWLVGSAWFPTTSMSKNKTDDKLAGEPSKFSASLLQLAKKAKMNTAIRRDIFCTIMSSTNEMDAFEKLLRLSFKGQQEREIVHICVHCALREATYNAFYAAVIDRLCCYHKRFKLTTQYALWDRIKVLSQLNELQRENLTLLIADLMIKRSVGITVLKVIEFGAIDKITAQFVRSILSAVLIRSTQQGLMDMFQNVVNSPQHKFFVEGLQVFIHVALKKHQKNVDNKLLLSRIEFIESIWGNIPL</sequence>
<dbReference type="InterPro" id="IPR016024">
    <property type="entry name" value="ARM-type_fold"/>
</dbReference>
<reference evidence="6" key="1">
    <citation type="submission" date="2012-04" db="EMBL/GenBank/DDBJ databases">
        <title>The Genome Sequence of Loa loa.</title>
        <authorList>
            <consortium name="The Broad Institute Genome Sequencing Platform"/>
            <consortium name="Broad Institute Genome Sequencing Center for Infectious Disease"/>
            <person name="Nutman T.B."/>
            <person name="Fink D.L."/>
            <person name="Russ C."/>
            <person name="Young S."/>
            <person name="Zeng Q."/>
            <person name="Gargeya S."/>
            <person name="Alvarado L."/>
            <person name="Berlin A."/>
            <person name="Chapman S.B."/>
            <person name="Chen Z."/>
            <person name="Freedman E."/>
            <person name="Gellesch M."/>
            <person name="Goldberg J."/>
            <person name="Griggs A."/>
            <person name="Gujja S."/>
            <person name="Heilman E.R."/>
            <person name="Heiman D."/>
            <person name="Howarth C."/>
            <person name="Mehta T."/>
            <person name="Neiman D."/>
            <person name="Pearson M."/>
            <person name="Roberts A."/>
            <person name="Saif S."/>
            <person name="Shea T."/>
            <person name="Shenoy N."/>
            <person name="Sisk P."/>
            <person name="Stolte C."/>
            <person name="Sykes S."/>
            <person name="White J."/>
            <person name="Yandava C."/>
            <person name="Haas B."/>
            <person name="Henn M.R."/>
            <person name="Nusbaum C."/>
            <person name="Birren B."/>
        </authorList>
    </citation>
    <scope>NUCLEOTIDE SEQUENCE [LARGE SCALE GENOMIC DNA]</scope>
</reference>
<dbReference type="SUPFAM" id="SSF48371">
    <property type="entry name" value="ARM repeat"/>
    <property type="match status" value="1"/>
</dbReference>
<dbReference type="SMART" id="SM00544">
    <property type="entry name" value="MA3"/>
    <property type="match status" value="1"/>
</dbReference>
<evidence type="ECO:0000259" key="5">
    <source>
        <dbReference type="PROSITE" id="PS51366"/>
    </source>
</evidence>
<evidence type="ECO:0000256" key="3">
    <source>
        <dbReference type="ARBA" id="ARBA00023242"/>
    </source>
</evidence>
<dbReference type="GO" id="GO:0003723">
    <property type="term" value="F:RNA binding"/>
    <property type="evidence" value="ECO:0007669"/>
    <property type="project" value="TreeGrafter"/>
</dbReference>
<dbReference type="PROSITE" id="PS51366">
    <property type="entry name" value="MI"/>
    <property type="match status" value="1"/>
</dbReference>
<dbReference type="STRING" id="7209.A0A1I7V6M5"/>
<dbReference type="Proteomes" id="UP000095285">
    <property type="component" value="Unassembled WGS sequence"/>
</dbReference>
<dbReference type="PANTHER" id="PTHR18034">
    <property type="entry name" value="CELL CYCLE CONTROL PROTEIN CWF22-RELATED"/>
    <property type="match status" value="1"/>
</dbReference>
<reference evidence="7" key="2">
    <citation type="submission" date="2016-11" db="UniProtKB">
        <authorList>
            <consortium name="WormBaseParasite"/>
        </authorList>
    </citation>
    <scope>IDENTIFICATION</scope>
</reference>
<dbReference type="Pfam" id="PF02847">
    <property type="entry name" value="MA3"/>
    <property type="match status" value="1"/>
</dbReference>
<dbReference type="eggNOG" id="KOG2141">
    <property type="taxonomic scope" value="Eukaryota"/>
</dbReference>
<feature type="domain" description="MI" evidence="5">
    <location>
        <begin position="503"/>
        <end position="619"/>
    </location>
</feature>
<dbReference type="InterPro" id="IPR003891">
    <property type="entry name" value="Initiation_fac_eIF4g_MI"/>
</dbReference>
<organism evidence="6 7">
    <name type="scientific">Loa loa</name>
    <name type="common">Eye worm</name>
    <name type="synonym">Filaria loa</name>
    <dbReference type="NCBI Taxonomy" id="7209"/>
    <lineage>
        <taxon>Eukaryota</taxon>
        <taxon>Metazoa</taxon>
        <taxon>Ecdysozoa</taxon>
        <taxon>Nematoda</taxon>
        <taxon>Chromadorea</taxon>
        <taxon>Rhabditida</taxon>
        <taxon>Spirurina</taxon>
        <taxon>Spiruromorpha</taxon>
        <taxon>Filarioidea</taxon>
        <taxon>Onchocercidae</taxon>
        <taxon>Loa</taxon>
    </lineage>
</organism>
<evidence type="ECO:0000313" key="7">
    <source>
        <dbReference type="WBParaSite" id="EN70_10455"/>
    </source>
</evidence>
<dbReference type="InterPro" id="IPR050781">
    <property type="entry name" value="CWC22_splicing_factor"/>
</dbReference>